<reference evidence="2" key="1">
    <citation type="journal article" date="2019" name="Int. J. Syst. Evol. Microbiol.">
        <title>The Global Catalogue of Microorganisms (GCM) 10K type strain sequencing project: providing services to taxonomists for standard genome sequencing and annotation.</title>
        <authorList>
            <consortium name="The Broad Institute Genomics Platform"/>
            <consortium name="The Broad Institute Genome Sequencing Center for Infectious Disease"/>
            <person name="Wu L."/>
            <person name="Ma J."/>
        </authorList>
    </citation>
    <scope>NUCLEOTIDE SEQUENCE [LARGE SCALE GENOMIC DNA]</scope>
    <source>
        <strain evidence="2">JCM 3369</strain>
    </source>
</reference>
<accession>A0ABW2CCL8</accession>
<gene>
    <name evidence="1" type="ORF">ACFQKB_05810</name>
</gene>
<dbReference type="Proteomes" id="UP001596380">
    <property type="component" value="Unassembled WGS sequence"/>
</dbReference>
<dbReference type="EMBL" id="JBHSXS010000002">
    <property type="protein sequence ID" value="MFC6879277.1"/>
    <property type="molecule type" value="Genomic_DNA"/>
</dbReference>
<evidence type="ECO:0000313" key="1">
    <source>
        <dbReference type="EMBL" id="MFC6879277.1"/>
    </source>
</evidence>
<protein>
    <submittedName>
        <fullName evidence="1">Uncharacterized protein</fullName>
    </submittedName>
</protein>
<dbReference type="RefSeq" id="WP_160823930.1">
    <property type="nucleotide sequence ID" value="NZ_JBHSXE010000001.1"/>
</dbReference>
<evidence type="ECO:0000313" key="2">
    <source>
        <dbReference type="Proteomes" id="UP001596380"/>
    </source>
</evidence>
<keyword evidence="2" id="KW-1185">Reference proteome</keyword>
<comment type="caution">
    <text evidence="1">The sequence shown here is derived from an EMBL/GenBank/DDBJ whole genome shotgun (WGS) entry which is preliminary data.</text>
</comment>
<name>A0ABW2CCL8_9ACTN</name>
<organism evidence="1 2">
    <name type="scientific">Actinomadura yumaensis</name>
    <dbReference type="NCBI Taxonomy" id="111807"/>
    <lineage>
        <taxon>Bacteria</taxon>
        <taxon>Bacillati</taxon>
        <taxon>Actinomycetota</taxon>
        <taxon>Actinomycetes</taxon>
        <taxon>Streptosporangiales</taxon>
        <taxon>Thermomonosporaceae</taxon>
        <taxon>Actinomadura</taxon>
    </lineage>
</organism>
<sequence length="79" mass="8551">MWASIAIATSVWFIPVDQNSGDSVLFDVSFSAFCIAYVLLRLAINERGFVGHGATWGPWLVTPHRVEITNKDGSAAVGI</sequence>
<proteinExistence type="predicted"/>